<keyword evidence="4" id="KW-1185">Reference proteome</keyword>
<organism evidence="3 4">
    <name type="scientific">Actinomadura alba</name>
    <dbReference type="NCBI Taxonomy" id="406431"/>
    <lineage>
        <taxon>Bacteria</taxon>
        <taxon>Bacillati</taxon>
        <taxon>Actinomycetota</taxon>
        <taxon>Actinomycetes</taxon>
        <taxon>Streptosporangiales</taxon>
        <taxon>Thermomonosporaceae</taxon>
        <taxon>Actinomadura</taxon>
    </lineage>
</organism>
<dbReference type="RefSeq" id="WP_187243014.1">
    <property type="nucleotide sequence ID" value="NZ_BAAAOK010000028.1"/>
</dbReference>
<evidence type="ECO:0000256" key="1">
    <source>
        <dbReference type="SAM" id="Phobius"/>
    </source>
</evidence>
<feature type="domain" description="DUF6286" evidence="2">
    <location>
        <begin position="94"/>
        <end position="199"/>
    </location>
</feature>
<dbReference type="EMBL" id="JABVEC010000006">
    <property type="protein sequence ID" value="MBC6466006.1"/>
    <property type="molecule type" value="Genomic_DNA"/>
</dbReference>
<sequence length="204" mass="22004">MSETQFTDLLENPVSPRAARRAALREFRSRRVLAALCAAGLLTAVGALAALEVISRLVGRPTHETTVARGSALLRDLSWNDPQVLLATGALTAAGAALLLLGTLPGRTGMEPLRGTDPQLAAAITRTGLRRSLTAAALGVPGIARVTVRLRGRFRRRVVVHATTEYRNPGNLADLVGTAVAVRLDEIDPIRWRRVAVRLKWRQD</sequence>
<proteinExistence type="predicted"/>
<gene>
    <name evidence="3" type="ORF">HKK74_10915</name>
</gene>
<keyword evidence="1" id="KW-0472">Membrane</keyword>
<evidence type="ECO:0000259" key="2">
    <source>
        <dbReference type="Pfam" id="PF19803"/>
    </source>
</evidence>
<feature type="transmembrane region" description="Helical" evidence="1">
    <location>
        <begin position="84"/>
        <end position="104"/>
    </location>
</feature>
<name>A0ABR7LMC5_9ACTN</name>
<dbReference type="InterPro" id="IPR046253">
    <property type="entry name" value="DUF6286"/>
</dbReference>
<dbReference type="Pfam" id="PF19803">
    <property type="entry name" value="DUF6286"/>
    <property type="match status" value="1"/>
</dbReference>
<protein>
    <recommendedName>
        <fullName evidence="2">DUF6286 domain-containing protein</fullName>
    </recommendedName>
</protein>
<keyword evidence="1" id="KW-1133">Transmembrane helix</keyword>
<evidence type="ECO:0000313" key="3">
    <source>
        <dbReference type="EMBL" id="MBC6466006.1"/>
    </source>
</evidence>
<accession>A0ABR7LMC5</accession>
<comment type="caution">
    <text evidence="3">The sequence shown here is derived from an EMBL/GenBank/DDBJ whole genome shotgun (WGS) entry which is preliminary data.</text>
</comment>
<reference evidence="3 4" key="1">
    <citation type="submission" date="2020-06" db="EMBL/GenBank/DDBJ databases">
        <title>Actinomadura xiongansis sp. nov., isolated from soil of Baiyangdian.</title>
        <authorList>
            <person name="Zhang X."/>
        </authorList>
    </citation>
    <scope>NUCLEOTIDE SEQUENCE [LARGE SCALE GENOMIC DNA]</scope>
    <source>
        <strain evidence="3 4">HBUM206468</strain>
    </source>
</reference>
<keyword evidence="1" id="KW-0812">Transmembrane</keyword>
<evidence type="ECO:0000313" key="4">
    <source>
        <dbReference type="Proteomes" id="UP000805614"/>
    </source>
</evidence>
<dbReference type="Proteomes" id="UP000805614">
    <property type="component" value="Unassembled WGS sequence"/>
</dbReference>
<feature type="transmembrane region" description="Helical" evidence="1">
    <location>
        <begin position="32"/>
        <end position="51"/>
    </location>
</feature>